<dbReference type="Pfam" id="PF12118">
    <property type="entry name" value="SprA-related"/>
    <property type="match status" value="1"/>
</dbReference>
<evidence type="ECO:0000256" key="1">
    <source>
        <dbReference type="SAM" id="MobiDB-lite"/>
    </source>
</evidence>
<reference evidence="2" key="1">
    <citation type="submission" date="2018-08" db="EMBL/GenBank/DDBJ databases">
        <authorList>
            <person name="Jin W."/>
            <person name="Wang H."/>
            <person name="Yang Y."/>
            <person name="Li M."/>
            <person name="Liu J."/>
        </authorList>
    </citation>
    <scope>NUCLEOTIDE SEQUENCE</scope>
    <source>
        <strain evidence="2">AESS21</strain>
    </source>
</reference>
<evidence type="ECO:0008006" key="4">
    <source>
        <dbReference type="Google" id="ProtNLM"/>
    </source>
</evidence>
<feature type="compositionally biased region" description="Acidic residues" evidence="1">
    <location>
        <begin position="264"/>
        <end position="273"/>
    </location>
</feature>
<dbReference type="Proteomes" id="UP000705379">
    <property type="component" value="Unassembled WGS sequence"/>
</dbReference>
<dbReference type="AlphaFoldDB" id="A0A944CJ02"/>
<feature type="compositionally biased region" description="Basic and acidic residues" evidence="1">
    <location>
        <begin position="316"/>
        <end position="329"/>
    </location>
</feature>
<evidence type="ECO:0000313" key="2">
    <source>
        <dbReference type="EMBL" id="MBS8262638.1"/>
    </source>
</evidence>
<gene>
    <name evidence="2" type="ORF">DYI23_20600</name>
</gene>
<sequence length="356" mass="36240">MLSVISTFPAQTGLRGTGAVRGQDENQERQQASQVVQEESRSSVGRSQAAARAGAVSPLSPEAVLALQLVDDTQSDDKQGRGPQDSAQRLASPSEGTEGTAGDPADVNAGSASDQENAEGVSGGAPNAGASPGVAQSSSNGETEEDPDGDGLTEAEEKQVEELKQRDREVRAHEQAHARVGGPYAGAPTYTFQQGPDGGRYAIGGEVQIDTSVERTAEATIRKMQIVIRAATAPAEPSSQDLKVAQQARSQLAAAQAEARAEAAEELSGDDEASGPGNQEVAGTDAAQPAALSGSKQADTGAGREGSDQQGEADDERSADARKDAERASRLYQAASDSLFGLAGNSSNGAGLAAIA</sequence>
<proteinExistence type="predicted"/>
<feature type="compositionally biased region" description="Acidic residues" evidence="1">
    <location>
        <begin position="142"/>
        <end position="154"/>
    </location>
</feature>
<dbReference type="InterPro" id="IPR021973">
    <property type="entry name" value="SprA-related"/>
</dbReference>
<feature type="compositionally biased region" description="Low complexity" evidence="1">
    <location>
        <begin position="124"/>
        <end position="135"/>
    </location>
</feature>
<dbReference type="EMBL" id="QTKU01000006">
    <property type="protein sequence ID" value="MBS8262638.1"/>
    <property type="molecule type" value="Genomic_DNA"/>
</dbReference>
<feature type="compositionally biased region" description="Low complexity" evidence="1">
    <location>
        <begin position="29"/>
        <end position="48"/>
    </location>
</feature>
<comment type="caution">
    <text evidence="2">The sequence shown here is derived from an EMBL/GenBank/DDBJ whole genome shotgun (WGS) entry which is preliminary data.</text>
</comment>
<organism evidence="2 3">
    <name type="scientific">Roseibium polysiphoniae</name>
    <dbReference type="NCBI Taxonomy" id="2571221"/>
    <lineage>
        <taxon>Bacteria</taxon>
        <taxon>Pseudomonadati</taxon>
        <taxon>Pseudomonadota</taxon>
        <taxon>Alphaproteobacteria</taxon>
        <taxon>Hyphomicrobiales</taxon>
        <taxon>Stappiaceae</taxon>
        <taxon>Roseibium</taxon>
    </lineage>
</organism>
<accession>A0A944CJ02</accession>
<evidence type="ECO:0000313" key="3">
    <source>
        <dbReference type="Proteomes" id="UP000705379"/>
    </source>
</evidence>
<name>A0A944CJ02_9HYPH</name>
<feature type="compositionally biased region" description="Polar residues" evidence="1">
    <location>
        <begin position="85"/>
        <end position="97"/>
    </location>
</feature>
<feature type="region of interest" description="Disordered" evidence="1">
    <location>
        <begin position="234"/>
        <end position="356"/>
    </location>
</feature>
<feature type="compositionally biased region" description="Low complexity" evidence="1">
    <location>
        <begin position="341"/>
        <end position="356"/>
    </location>
</feature>
<feature type="compositionally biased region" description="Polar residues" evidence="1">
    <location>
        <begin position="1"/>
        <end position="10"/>
    </location>
</feature>
<feature type="compositionally biased region" description="Low complexity" evidence="1">
    <location>
        <begin position="245"/>
        <end position="258"/>
    </location>
</feature>
<feature type="region of interest" description="Disordered" evidence="1">
    <location>
        <begin position="1"/>
        <end position="197"/>
    </location>
</feature>
<protein>
    <recommendedName>
        <fullName evidence="4">SprA family protein</fullName>
    </recommendedName>
</protein>
<reference evidence="2" key="2">
    <citation type="journal article" date="2021" name="Microorganisms">
        <title>Bacterial Dimethylsulfoniopropionate Biosynthesis in the East China Sea.</title>
        <authorList>
            <person name="Liu J."/>
            <person name="Zhang Y."/>
            <person name="Liu J."/>
            <person name="Zhong H."/>
            <person name="Williams B.T."/>
            <person name="Zheng Y."/>
            <person name="Curson A.R.J."/>
            <person name="Sun C."/>
            <person name="Sun H."/>
            <person name="Song D."/>
            <person name="Wagner Mackenzie B."/>
            <person name="Bermejo Martinez A."/>
            <person name="Todd J.D."/>
            <person name="Zhang X.H."/>
        </authorList>
    </citation>
    <scope>NUCLEOTIDE SEQUENCE</scope>
    <source>
        <strain evidence="2">AESS21</strain>
    </source>
</reference>
<feature type="compositionally biased region" description="Basic and acidic residues" evidence="1">
    <location>
        <begin position="155"/>
        <end position="177"/>
    </location>
</feature>